<comment type="cofactor">
    <cofactor evidence="2">
        <name>K(+)</name>
        <dbReference type="ChEBI" id="CHEBI:29103"/>
    </cofactor>
</comment>
<evidence type="ECO:0000256" key="14">
    <source>
        <dbReference type="ARBA" id="ARBA00038036"/>
    </source>
</evidence>
<feature type="active site" description="Proton acceptor" evidence="16">
    <location>
        <position position="93"/>
    </location>
</feature>
<evidence type="ECO:0000256" key="12">
    <source>
        <dbReference type="ARBA" id="ARBA00022958"/>
    </source>
</evidence>
<evidence type="ECO:0000256" key="16">
    <source>
        <dbReference type="HAMAP-Rule" id="MF_01274"/>
    </source>
</evidence>
<feature type="binding site" evidence="16">
    <location>
        <position position="114"/>
    </location>
    <ligand>
        <name>K(+)</name>
        <dbReference type="ChEBI" id="CHEBI:29103"/>
    </ligand>
</feature>
<reference evidence="17 18" key="1">
    <citation type="submission" date="2018-11" db="EMBL/GenBank/DDBJ databases">
        <title>Aureibaculum marinum gen. nov., sp. nov., a member of the family Flavobacteriaceae isolated from the Bohai Sea.</title>
        <authorList>
            <person name="Ji X."/>
        </authorList>
    </citation>
    <scope>NUCLEOTIDE SEQUENCE [LARGE SCALE GENOMIC DNA]</scope>
    <source>
        <strain evidence="17 18">BH-SD17</strain>
    </source>
</reference>
<dbReference type="Pfam" id="PF03309">
    <property type="entry name" value="Pan_kinase"/>
    <property type="match status" value="1"/>
</dbReference>
<dbReference type="Proteomes" id="UP000270856">
    <property type="component" value="Unassembled WGS sequence"/>
</dbReference>
<evidence type="ECO:0000256" key="9">
    <source>
        <dbReference type="ARBA" id="ARBA00022741"/>
    </source>
</evidence>
<feature type="binding site" evidence="16">
    <location>
        <begin position="6"/>
        <end position="13"/>
    </location>
    <ligand>
        <name>ATP</name>
        <dbReference type="ChEBI" id="CHEBI:30616"/>
    </ligand>
</feature>
<proteinExistence type="inferred from homology"/>
<evidence type="ECO:0000256" key="13">
    <source>
        <dbReference type="ARBA" id="ARBA00022993"/>
    </source>
</evidence>
<evidence type="ECO:0000256" key="3">
    <source>
        <dbReference type="ARBA" id="ARBA00004496"/>
    </source>
</evidence>
<feature type="binding site" evidence="16">
    <location>
        <begin position="91"/>
        <end position="94"/>
    </location>
    <ligand>
        <name>substrate</name>
    </ligand>
</feature>
<evidence type="ECO:0000256" key="8">
    <source>
        <dbReference type="ARBA" id="ARBA00022679"/>
    </source>
</evidence>
<comment type="caution">
    <text evidence="17">The sequence shown here is derived from an EMBL/GenBank/DDBJ whole genome shotgun (WGS) entry which is preliminary data.</text>
</comment>
<sequence length="239" mass="26630">MNLIIDIGNTRTKLAVFKGDELLNSLVSDHVDIESNIEKLYNTYQLKNCILASVTKFSPNIDKYKFNIIVKLSHQTKVPFINNYKTPSTLGVDRVALASAAAYQYPNNNVLIIDSGTCITYDFINNKNEYLGGAISPGLHLRYKSLHEFTSKLPLLEQAEYKLIGNDTNSSIHSGVLNGFVQEIDGVISQYQQKYPNLTVVLTGGDTNFLAKKLKSSIFAIPSFLLEGLNSILIYNLNE</sequence>
<dbReference type="EMBL" id="RPFJ01000011">
    <property type="protein sequence ID" value="RPD96657.1"/>
    <property type="molecule type" value="Genomic_DNA"/>
</dbReference>
<evidence type="ECO:0000313" key="17">
    <source>
        <dbReference type="EMBL" id="RPD96657.1"/>
    </source>
</evidence>
<keyword evidence="7 16" id="KW-0963">Cytoplasm</keyword>
<name>A0A3N4NQ56_9FLAO</name>
<dbReference type="GO" id="GO:0005737">
    <property type="term" value="C:cytoplasm"/>
    <property type="evidence" value="ECO:0007669"/>
    <property type="project" value="UniProtKB-SubCell"/>
</dbReference>
<keyword evidence="11 16" id="KW-0067">ATP-binding</keyword>
<dbReference type="GO" id="GO:0005524">
    <property type="term" value="F:ATP binding"/>
    <property type="evidence" value="ECO:0007669"/>
    <property type="project" value="UniProtKB-UniRule"/>
</dbReference>
<gene>
    <name evidence="16" type="primary">coaX</name>
    <name evidence="17" type="ORF">EGM88_09865</name>
</gene>
<keyword evidence="16" id="KW-0479">Metal-binding</keyword>
<dbReference type="PANTHER" id="PTHR34265">
    <property type="entry name" value="TYPE III PANTOTHENATE KINASE"/>
    <property type="match status" value="1"/>
</dbReference>
<comment type="similarity">
    <text evidence="14 16">Belongs to the type III pantothenate kinase family.</text>
</comment>
<keyword evidence="12 16" id="KW-0630">Potassium</keyword>
<feature type="binding site" evidence="16">
    <location>
        <position position="117"/>
    </location>
    <ligand>
        <name>ATP</name>
        <dbReference type="ChEBI" id="CHEBI:30616"/>
    </ligand>
</feature>
<dbReference type="InterPro" id="IPR004619">
    <property type="entry name" value="Type_III_PanK"/>
</dbReference>
<dbReference type="GO" id="GO:0004594">
    <property type="term" value="F:pantothenate kinase activity"/>
    <property type="evidence" value="ECO:0007669"/>
    <property type="project" value="UniProtKB-UniRule"/>
</dbReference>
<feature type="binding site" evidence="16">
    <location>
        <position position="84"/>
    </location>
    <ligand>
        <name>substrate</name>
    </ligand>
</feature>
<dbReference type="NCBIfam" id="TIGR00671">
    <property type="entry name" value="baf"/>
    <property type="match status" value="1"/>
</dbReference>
<comment type="pathway">
    <text evidence="4 16">Cofactor biosynthesis; coenzyme A biosynthesis; CoA from (R)-pantothenate: step 1/5.</text>
</comment>
<evidence type="ECO:0000256" key="6">
    <source>
        <dbReference type="ARBA" id="ARBA00012102"/>
    </source>
</evidence>
<keyword evidence="13 16" id="KW-0173">Coenzyme A biosynthesis</keyword>
<dbReference type="CDD" id="cd24015">
    <property type="entry name" value="ASKHA_NBD_PanK-III"/>
    <property type="match status" value="1"/>
</dbReference>
<dbReference type="RefSeq" id="WP_123898021.1">
    <property type="nucleotide sequence ID" value="NZ_RPFJ01000011.1"/>
</dbReference>
<evidence type="ECO:0000256" key="10">
    <source>
        <dbReference type="ARBA" id="ARBA00022777"/>
    </source>
</evidence>
<dbReference type="Gene3D" id="3.30.420.40">
    <property type="match status" value="2"/>
</dbReference>
<evidence type="ECO:0000256" key="11">
    <source>
        <dbReference type="ARBA" id="ARBA00022840"/>
    </source>
</evidence>
<comment type="subcellular location">
    <subcellularLocation>
        <location evidence="3 16">Cytoplasm</location>
    </subcellularLocation>
</comment>
<dbReference type="GO" id="GO:0046872">
    <property type="term" value="F:metal ion binding"/>
    <property type="evidence" value="ECO:0007669"/>
    <property type="project" value="UniProtKB-KW"/>
</dbReference>
<dbReference type="InterPro" id="IPR043129">
    <property type="entry name" value="ATPase_NBD"/>
</dbReference>
<dbReference type="PANTHER" id="PTHR34265:SF1">
    <property type="entry name" value="TYPE III PANTOTHENATE KINASE"/>
    <property type="match status" value="1"/>
</dbReference>
<evidence type="ECO:0000313" key="18">
    <source>
        <dbReference type="Proteomes" id="UP000270856"/>
    </source>
</evidence>
<evidence type="ECO:0000256" key="4">
    <source>
        <dbReference type="ARBA" id="ARBA00005225"/>
    </source>
</evidence>
<keyword evidence="8 16" id="KW-0808">Transferase</keyword>
<dbReference type="OrthoDB" id="9804707at2"/>
<dbReference type="SUPFAM" id="SSF53067">
    <property type="entry name" value="Actin-like ATPase domain"/>
    <property type="match status" value="2"/>
</dbReference>
<dbReference type="NCBIfam" id="NF009853">
    <property type="entry name" value="PRK13320.1-5"/>
    <property type="match status" value="1"/>
</dbReference>
<dbReference type="HAMAP" id="MF_01274">
    <property type="entry name" value="Pantothen_kinase_3"/>
    <property type="match status" value="1"/>
</dbReference>
<feature type="binding site" evidence="16">
    <location>
        <position position="168"/>
    </location>
    <ligand>
        <name>substrate</name>
    </ligand>
</feature>
<evidence type="ECO:0000256" key="1">
    <source>
        <dbReference type="ARBA" id="ARBA00001206"/>
    </source>
</evidence>
<dbReference type="UniPathway" id="UPA00241">
    <property type="reaction ID" value="UER00352"/>
</dbReference>
<comment type="cofactor">
    <cofactor evidence="16">
        <name>NH4(+)</name>
        <dbReference type="ChEBI" id="CHEBI:28938"/>
    </cofactor>
    <cofactor evidence="16">
        <name>K(+)</name>
        <dbReference type="ChEBI" id="CHEBI:29103"/>
    </cofactor>
    <text evidence="16">A monovalent cation. Ammonium or potassium.</text>
</comment>
<comment type="subunit">
    <text evidence="5 16">Homodimer.</text>
</comment>
<evidence type="ECO:0000256" key="7">
    <source>
        <dbReference type="ARBA" id="ARBA00022490"/>
    </source>
</evidence>
<dbReference type="EC" id="2.7.1.33" evidence="6 16"/>
<dbReference type="AlphaFoldDB" id="A0A3N4NQ56"/>
<keyword evidence="9 16" id="KW-0547">Nucleotide-binding</keyword>
<comment type="function">
    <text evidence="16">Catalyzes the phosphorylation of pantothenate (Pan), the first step in CoA biosynthesis.</text>
</comment>
<evidence type="ECO:0000256" key="15">
    <source>
        <dbReference type="ARBA" id="ARBA00040883"/>
    </source>
</evidence>
<protein>
    <recommendedName>
        <fullName evidence="15 16">Type III pantothenate kinase</fullName>
        <ecNumber evidence="6 16">2.7.1.33</ecNumber>
    </recommendedName>
    <alternativeName>
        <fullName evidence="16">PanK-III</fullName>
    </alternativeName>
    <alternativeName>
        <fullName evidence="16">Pantothenic acid kinase</fullName>
    </alternativeName>
</protein>
<keyword evidence="10 16" id="KW-0418">Kinase</keyword>
<evidence type="ECO:0000256" key="5">
    <source>
        <dbReference type="ARBA" id="ARBA00011738"/>
    </source>
</evidence>
<keyword evidence="18" id="KW-1185">Reference proteome</keyword>
<comment type="catalytic activity">
    <reaction evidence="1 16">
        <text>(R)-pantothenate + ATP = (R)-4'-phosphopantothenate + ADP + H(+)</text>
        <dbReference type="Rhea" id="RHEA:16373"/>
        <dbReference type="ChEBI" id="CHEBI:10986"/>
        <dbReference type="ChEBI" id="CHEBI:15378"/>
        <dbReference type="ChEBI" id="CHEBI:29032"/>
        <dbReference type="ChEBI" id="CHEBI:30616"/>
        <dbReference type="ChEBI" id="CHEBI:456216"/>
        <dbReference type="EC" id="2.7.1.33"/>
    </reaction>
</comment>
<dbReference type="GO" id="GO:0015937">
    <property type="term" value="P:coenzyme A biosynthetic process"/>
    <property type="evidence" value="ECO:0007669"/>
    <property type="project" value="UniProtKB-UniRule"/>
</dbReference>
<accession>A0A3N4NQ56</accession>
<organism evidence="17 18">
    <name type="scientific">Aureibaculum marinum</name>
    <dbReference type="NCBI Taxonomy" id="2487930"/>
    <lineage>
        <taxon>Bacteria</taxon>
        <taxon>Pseudomonadati</taxon>
        <taxon>Bacteroidota</taxon>
        <taxon>Flavobacteriia</taxon>
        <taxon>Flavobacteriales</taxon>
        <taxon>Flavobacteriaceae</taxon>
        <taxon>Aureibaculum</taxon>
    </lineage>
</organism>
<evidence type="ECO:0000256" key="2">
    <source>
        <dbReference type="ARBA" id="ARBA00001958"/>
    </source>
</evidence>